<dbReference type="GO" id="GO:0005730">
    <property type="term" value="C:nucleolus"/>
    <property type="evidence" value="ECO:0007669"/>
    <property type="project" value="UniProtKB-ARBA"/>
</dbReference>
<keyword evidence="5 8" id="KW-0067">ATP-binding</keyword>
<evidence type="ECO:0000256" key="3">
    <source>
        <dbReference type="ARBA" id="ARBA00022741"/>
    </source>
</evidence>
<dbReference type="InterPro" id="IPR011009">
    <property type="entry name" value="Kinase-like_dom_sf"/>
</dbReference>
<reference evidence="13" key="1">
    <citation type="submission" date="2011-03" db="EMBL/GenBank/DDBJ databases">
        <title>The genome sequence of Vavraia culicis strain floridensis.</title>
        <authorList>
            <consortium name="The Broad Institute Genome Sequencing Platform"/>
            <person name="Cuomo C."/>
            <person name="Becnel J."/>
            <person name="Sanscrainte N."/>
            <person name="Young S.K."/>
            <person name="Zeng Q."/>
            <person name="Gargeya S."/>
            <person name="Fitzgerald M."/>
            <person name="Haas B."/>
            <person name="Abouelleil A."/>
            <person name="Alvarado L."/>
            <person name="Arachchi H.M."/>
            <person name="Berlin A."/>
            <person name="Chapman S.B."/>
            <person name="Gearin G."/>
            <person name="Goldberg J."/>
            <person name="Griggs A."/>
            <person name="Gujja S."/>
            <person name="Hansen M."/>
            <person name="Heiman D."/>
            <person name="Howarth C."/>
            <person name="Larimer J."/>
            <person name="Lui A."/>
            <person name="MacDonald P.J.P."/>
            <person name="McCowen C."/>
            <person name="Montmayeur A."/>
            <person name="Murphy C."/>
            <person name="Neiman D."/>
            <person name="Pearson M."/>
            <person name="Priest M."/>
            <person name="Roberts A."/>
            <person name="Saif S."/>
            <person name="Shea T."/>
            <person name="Sisk P."/>
            <person name="Stolte C."/>
            <person name="Sykes S."/>
            <person name="Wortman J."/>
            <person name="Nusbaum C."/>
            <person name="Birren B."/>
        </authorList>
    </citation>
    <scope>NUCLEOTIDE SEQUENCE [LARGE SCALE GENOMIC DNA]</scope>
    <source>
        <strain evidence="13">floridensis</strain>
    </source>
</reference>
<comment type="function">
    <text evidence="10">Catalytic subunit of a constitutively active serine/threonine-protein kinase complex that phosphorylates a large number of substrates containing acidic residues C-terminal to the phosphorylated serine or threonine.</text>
</comment>
<keyword evidence="4 10" id="KW-0418">Kinase</keyword>
<dbReference type="PROSITE" id="PS00107">
    <property type="entry name" value="PROTEIN_KINASE_ATP"/>
    <property type="match status" value="1"/>
</dbReference>
<accession>L2GWS4</accession>
<dbReference type="FunFam" id="3.30.200.20:FF:000088">
    <property type="entry name" value="Casein kinase II subunit alpha"/>
    <property type="match status" value="1"/>
</dbReference>
<dbReference type="PROSITE" id="PS50011">
    <property type="entry name" value="PROTEIN_KINASE_DOM"/>
    <property type="match status" value="1"/>
</dbReference>
<dbReference type="HOGENOM" id="CLU_000288_70_4_1"/>
<dbReference type="PROSITE" id="PS00108">
    <property type="entry name" value="PROTEIN_KINASE_ST"/>
    <property type="match status" value="1"/>
</dbReference>
<keyword evidence="13" id="KW-1185">Reference proteome</keyword>
<keyword evidence="3 8" id="KW-0547">Nucleotide-binding</keyword>
<evidence type="ECO:0000256" key="7">
    <source>
        <dbReference type="ARBA" id="ARBA00048679"/>
    </source>
</evidence>
<evidence type="ECO:0000313" key="12">
    <source>
        <dbReference type="EMBL" id="ELA47540.1"/>
    </source>
</evidence>
<comment type="similarity">
    <text evidence="10">Belongs to the protein kinase superfamily. Ser/Thr protein kinase family. CK2 subfamily.</text>
</comment>
<evidence type="ECO:0000256" key="10">
    <source>
        <dbReference type="RuleBase" id="RU369118"/>
    </source>
</evidence>
<dbReference type="InParanoid" id="L2GWS4"/>
<dbReference type="InterPro" id="IPR017441">
    <property type="entry name" value="Protein_kinase_ATP_BS"/>
</dbReference>
<comment type="catalytic activity">
    <reaction evidence="6 10">
        <text>L-threonyl-[protein] + ATP = O-phospho-L-threonyl-[protein] + ADP + H(+)</text>
        <dbReference type="Rhea" id="RHEA:46608"/>
        <dbReference type="Rhea" id="RHEA-COMP:11060"/>
        <dbReference type="Rhea" id="RHEA-COMP:11605"/>
        <dbReference type="ChEBI" id="CHEBI:15378"/>
        <dbReference type="ChEBI" id="CHEBI:30013"/>
        <dbReference type="ChEBI" id="CHEBI:30616"/>
        <dbReference type="ChEBI" id="CHEBI:61977"/>
        <dbReference type="ChEBI" id="CHEBI:456216"/>
        <dbReference type="EC" id="2.7.11.1"/>
    </reaction>
</comment>
<comment type="subunit">
    <text evidence="10">Heterotetramer.</text>
</comment>
<feature type="domain" description="Protein kinase" evidence="11">
    <location>
        <begin position="37"/>
        <end position="312"/>
    </location>
</feature>
<keyword evidence="1 9" id="KW-0723">Serine/threonine-protein kinase</keyword>
<evidence type="ECO:0000256" key="2">
    <source>
        <dbReference type="ARBA" id="ARBA00022679"/>
    </source>
</evidence>
<evidence type="ECO:0000256" key="4">
    <source>
        <dbReference type="ARBA" id="ARBA00022777"/>
    </source>
</evidence>
<feature type="binding site" evidence="8">
    <location>
        <position position="66"/>
    </location>
    <ligand>
        <name>ATP</name>
        <dbReference type="ChEBI" id="CHEBI:30616"/>
    </ligand>
</feature>
<dbReference type="SMART" id="SM00220">
    <property type="entry name" value="S_TKc"/>
    <property type="match status" value="1"/>
</dbReference>
<dbReference type="Gene3D" id="3.30.200.20">
    <property type="entry name" value="Phosphorylase Kinase, domain 1"/>
    <property type="match status" value="1"/>
</dbReference>
<evidence type="ECO:0000256" key="6">
    <source>
        <dbReference type="ARBA" id="ARBA00047899"/>
    </source>
</evidence>
<dbReference type="AlphaFoldDB" id="L2GWS4"/>
<dbReference type="EMBL" id="GL877416">
    <property type="protein sequence ID" value="ELA47540.1"/>
    <property type="molecule type" value="Genomic_DNA"/>
</dbReference>
<dbReference type="OrthoDB" id="10254671at2759"/>
<dbReference type="VEuPathDB" id="MicrosporidiaDB:VCUG_00971"/>
<evidence type="ECO:0000256" key="5">
    <source>
        <dbReference type="ARBA" id="ARBA00022840"/>
    </source>
</evidence>
<dbReference type="GO" id="GO:0004674">
    <property type="term" value="F:protein serine/threonine kinase activity"/>
    <property type="evidence" value="ECO:0007669"/>
    <property type="project" value="UniProtKB-UniRule"/>
</dbReference>
<dbReference type="InterPro" id="IPR045216">
    <property type="entry name" value="CK2_alpha"/>
</dbReference>
<comment type="subcellular location">
    <subcellularLocation>
        <location evidence="10">Nucleus</location>
    </subcellularLocation>
</comment>
<dbReference type="Proteomes" id="UP000011081">
    <property type="component" value="Unassembled WGS sequence"/>
</dbReference>
<dbReference type="OMA" id="ECHMIEW"/>
<evidence type="ECO:0000313" key="13">
    <source>
        <dbReference type="Proteomes" id="UP000011081"/>
    </source>
</evidence>
<evidence type="ECO:0000256" key="1">
    <source>
        <dbReference type="ARBA" id="ARBA00022527"/>
    </source>
</evidence>
<evidence type="ECO:0000256" key="9">
    <source>
        <dbReference type="RuleBase" id="RU000304"/>
    </source>
</evidence>
<evidence type="ECO:0000259" key="11">
    <source>
        <dbReference type="PROSITE" id="PS50011"/>
    </source>
</evidence>
<keyword evidence="2 10" id="KW-0808">Transferase</keyword>
<dbReference type="GO" id="GO:0005829">
    <property type="term" value="C:cytosol"/>
    <property type="evidence" value="ECO:0007669"/>
    <property type="project" value="TreeGrafter"/>
</dbReference>
<dbReference type="PANTHER" id="PTHR24054:SF0">
    <property type="entry name" value="CASEIN KINASE II SUBUNIT ALPHA"/>
    <property type="match status" value="1"/>
</dbReference>
<dbReference type="GO" id="GO:0106310">
    <property type="term" value="F:protein serine kinase activity"/>
    <property type="evidence" value="ECO:0007669"/>
    <property type="project" value="UniProtKB-UniRule"/>
</dbReference>
<sequence length="314" mass="36801">MVIQTVSKVYASYCNEQPPEYYSYEEYEPEIGNIDNYKIIKRLGRGKYSEVFKGICTLTKSLVAIKVLKPVRQKKINREVLVLKQLDHPNIVRMVDVVKDSDTHTYSIIFEYLEHRETRVLFTELSRKEFAFYAKQVLSALDYAHSKGIVHRDIKPHNMIISKDSKTLKIIDWGLAEFYLPGTAYNVKVASRFYKGPELLVDYNYYDYSLDMWSFGCIVAEYFTKKSPFFFGKDNIDQLFVITEVLGRDDFHAYIKKYQIALEEDIIVSKNAKRKKFGTELGECVIDLLDNLLVYDHSERLSAKECLEHNFFKK</sequence>
<dbReference type="GO" id="GO:0005956">
    <property type="term" value="C:protein kinase CK2 complex"/>
    <property type="evidence" value="ECO:0007669"/>
    <property type="project" value="TreeGrafter"/>
</dbReference>
<keyword evidence="10" id="KW-0539">Nucleus</keyword>
<evidence type="ECO:0000256" key="8">
    <source>
        <dbReference type="PROSITE-ProRule" id="PRU10141"/>
    </source>
</evidence>
<dbReference type="RefSeq" id="XP_008073992.1">
    <property type="nucleotide sequence ID" value="XM_008075801.1"/>
</dbReference>
<dbReference type="InterPro" id="IPR000719">
    <property type="entry name" value="Prot_kinase_dom"/>
</dbReference>
<dbReference type="CDD" id="cd14132">
    <property type="entry name" value="STKc_CK2_alpha"/>
    <property type="match status" value="1"/>
</dbReference>
<organism evidence="12 13">
    <name type="scientific">Vavraia culicis (isolate floridensis)</name>
    <name type="common">Microsporidian parasite</name>
    <dbReference type="NCBI Taxonomy" id="948595"/>
    <lineage>
        <taxon>Eukaryota</taxon>
        <taxon>Fungi</taxon>
        <taxon>Fungi incertae sedis</taxon>
        <taxon>Microsporidia</taxon>
        <taxon>Pleistophoridae</taxon>
        <taxon>Vavraia</taxon>
    </lineage>
</organism>
<dbReference type="EC" id="2.7.11.1" evidence="10"/>
<dbReference type="GO" id="GO:0051726">
    <property type="term" value="P:regulation of cell cycle"/>
    <property type="evidence" value="ECO:0007669"/>
    <property type="project" value="TreeGrafter"/>
</dbReference>
<dbReference type="GO" id="GO:0005524">
    <property type="term" value="F:ATP binding"/>
    <property type="evidence" value="ECO:0007669"/>
    <property type="project" value="UniProtKB-UniRule"/>
</dbReference>
<dbReference type="GO" id="GO:0006357">
    <property type="term" value="P:regulation of transcription by RNA polymerase II"/>
    <property type="evidence" value="ECO:0007669"/>
    <property type="project" value="UniProtKB-ARBA"/>
</dbReference>
<dbReference type="STRING" id="948595.L2GWS4"/>
<proteinExistence type="inferred from homology"/>
<dbReference type="SUPFAM" id="SSF56112">
    <property type="entry name" value="Protein kinase-like (PK-like)"/>
    <property type="match status" value="1"/>
</dbReference>
<dbReference type="PANTHER" id="PTHR24054">
    <property type="entry name" value="CASEIN KINASE II SUBUNIT ALPHA"/>
    <property type="match status" value="1"/>
</dbReference>
<dbReference type="GeneID" id="19878854"/>
<dbReference type="InterPro" id="IPR008271">
    <property type="entry name" value="Ser/Thr_kinase_AS"/>
</dbReference>
<name>L2GWS4_VAVCU</name>
<protein>
    <recommendedName>
        <fullName evidence="10">Casein kinase II subunit alpha</fullName>
        <shortName evidence="10">CK II alpha</shortName>
        <ecNumber evidence="10">2.7.11.1</ecNumber>
    </recommendedName>
</protein>
<dbReference type="Pfam" id="PF00069">
    <property type="entry name" value="Pkinase"/>
    <property type="match status" value="1"/>
</dbReference>
<dbReference type="Gene3D" id="1.10.510.10">
    <property type="entry name" value="Transferase(Phosphotransferase) domain 1"/>
    <property type="match status" value="1"/>
</dbReference>
<comment type="catalytic activity">
    <reaction evidence="7 10">
        <text>L-seryl-[protein] + ATP = O-phospho-L-seryl-[protein] + ADP + H(+)</text>
        <dbReference type="Rhea" id="RHEA:17989"/>
        <dbReference type="Rhea" id="RHEA-COMP:9863"/>
        <dbReference type="Rhea" id="RHEA-COMP:11604"/>
        <dbReference type="ChEBI" id="CHEBI:15378"/>
        <dbReference type="ChEBI" id="CHEBI:29999"/>
        <dbReference type="ChEBI" id="CHEBI:30616"/>
        <dbReference type="ChEBI" id="CHEBI:83421"/>
        <dbReference type="ChEBI" id="CHEBI:456216"/>
        <dbReference type="EC" id="2.7.11.1"/>
    </reaction>
</comment>
<dbReference type="FunFam" id="1.10.510.10:FF:000459">
    <property type="entry name" value="Casein kinase II subunit alpha"/>
    <property type="match status" value="1"/>
</dbReference>
<dbReference type="FunCoup" id="L2GWS4">
    <property type="interactions" value="208"/>
</dbReference>
<gene>
    <name evidence="12" type="ORF">VCUG_00971</name>
</gene>